<evidence type="ECO:0000256" key="4">
    <source>
        <dbReference type="SAM" id="MobiDB-lite"/>
    </source>
</evidence>
<keyword evidence="3" id="KW-0804">Transcription</keyword>
<dbReference type="GO" id="GO:0043565">
    <property type="term" value="F:sequence-specific DNA binding"/>
    <property type="evidence" value="ECO:0007669"/>
    <property type="project" value="InterPro"/>
</dbReference>
<dbReference type="SUPFAM" id="SSF46689">
    <property type="entry name" value="Homeodomain-like"/>
    <property type="match status" value="2"/>
</dbReference>
<evidence type="ECO:0000256" key="3">
    <source>
        <dbReference type="ARBA" id="ARBA00023163"/>
    </source>
</evidence>
<dbReference type="RefSeq" id="WP_285234135.1">
    <property type="nucleotide sequence ID" value="NZ_CP116346.1"/>
</dbReference>
<accession>A0AA95NDG0</accession>
<dbReference type="Gene3D" id="1.10.10.60">
    <property type="entry name" value="Homeodomain-like"/>
    <property type="match status" value="2"/>
</dbReference>
<dbReference type="Gene3D" id="3.20.80.10">
    <property type="entry name" value="Regulatory factor, effector binding domain"/>
    <property type="match status" value="1"/>
</dbReference>
<evidence type="ECO:0000313" key="7">
    <source>
        <dbReference type="Proteomes" id="UP001177769"/>
    </source>
</evidence>
<proteinExistence type="predicted"/>
<dbReference type="PANTHER" id="PTHR40055">
    <property type="entry name" value="TRANSCRIPTIONAL REGULATOR YGIV-RELATED"/>
    <property type="match status" value="1"/>
</dbReference>
<dbReference type="EMBL" id="CP116346">
    <property type="protein sequence ID" value="WIT13032.1"/>
    <property type="molecule type" value="Genomic_DNA"/>
</dbReference>
<dbReference type="PROSITE" id="PS00041">
    <property type="entry name" value="HTH_ARAC_FAMILY_1"/>
    <property type="match status" value="1"/>
</dbReference>
<dbReference type="InterPro" id="IPR050908">
    <property type="entry name" value="SmbC-like"/>
</dbReference>
<keyword evidence="7" id="KW-1185">Reference proteome</keyword>
<dbReference type="PANTHER" id="PTHR40055:SF1">
    <property type="entry name" value="TRANSCRIPTIONAL REGULATOR YGIV-RELATED"/>
    <property type="match status" value="1"/>
</dbReference>
<evidence type="ECO:0000259" key="5">
    <source>
        <dbReference type="PROSITE" id="PS01124"/>
    </source>
</evidence>
<evidence type="ECO:0000256" key="2">
    <source>
        <dbReference type="ARBA" id="ARBA00023125"/>
    </source>
</evidence>
<gene>
    <name evidence="6" type="ORF">PFX98_05350</name>
</gene>
<dbReference type="InterPro" id="IPR011256">
    <property type="entry name" value="Reg_factor_effector_dom_sf"/>
</dbReference>
<feature type="domain" description="HTH araC/xylS-type" evidence="5">
    <location>
        <begin position="19"/>
        <end position="118"/>
    </location>
</feature>
<feature type="compositionally biased region" description="Basic and acidic residues" evidence="4">
    <location>
        <begin position="137"/>
        <end position="162"/>
    </location>
</feature>
<dbReference type="SMART" id="SM00342">
    <property type="entry name" value="HTH_ARAC"/>
    <property type="match status" value="1"/>
</dbReference>
<protein>
    <submittedName>
        <fullName evidence="6">AraC family transcriptional regulator</fullName>
    </submittedName>
</protein>
<evidence type="ECO:0000313" key="6">
    <source>
        <dbReference type="EMBL" id="WIT13032.1"/>
    </source>
</evidence>
<dbReference type="GO" id="GO:0003700">
    <property type="term" value="F:DNA-binding transcription factor activity"/>
    <property type="evidence" value="ECO:0007669"/>
    <property type="project" value="InterPro"/>
</dbReference>
<dbReference type="InterPro" id="IPR018060">
    <property type="entry name" value="HTH_AraC"/>
</dbReference>
<name>A0AA95NDG0_9BURK</name>
<dbReference type="SMART" id="SM00871">
    <property type="entry name" value="AraC_E_bind"/>
    <property type="match status" value="1"/>
</dbReference>
<organism evidence="6 7">
    <name type="scientific">Paucibacter sediminis</name>
    <dbReference type="NCBI Taxonomy" id="3019553"/>
    <lineage>
        <taxon>Bacteria</taxon>
        <taxon>Pseudomonadati</taxon>
        <taxon>Pseudomonadota</taxon>
        <taxon>Betaproteobacteria</taxon>
        <taxon>Burkholderiales</taxon>
        <taxon>Sphaerotilaceae</taxon>
        <taxon>Roseateles</taxon>
    </lineage>
</organism>
<dbReference type="SUPFAM" id="SSF55136">
    <property type="entry name" value="Probable bacterial effector-binding domain"/>
    <property type="match status" value="1"/>
</dbReference>
<dbReference type="Proteomes" id="UP001177769">
    <property type="component" value="Chromosome"/>
</dbReference>
<dbReference type="KEGG" id="pais:PFX98_05350"/>
<dbReference type="Pfam" id="PF12833">
    <property type="entry name" value="HTH_18"/>
    <property type="match status" value="1"/>
</dbReference>
<dbReference type="InterPro" id="IPR010499">
    <property type="entry name" value="AraC_E-bd"/>
</dbReference>
<keyword evidence="2" id="KW-0238">DNA-binding</keyword>
<dbReference type="InterPro" id="IPR018062">
    <property type="entry name" value="HTH_AraC-typ_CS"/>
</dbReference>
<sequence length="316" mass="35069">MPPTPSASPPAQAHAQRMNRVLDHIDRHLDQPLDLAALAAVAHFSPYHFHRLFAAWMGETLGDYLRRRRLEVAALMLAGKRQTPVLTVALEVGFGSGEALARAFKLHFGQSPSAWRRATPQRWAAELQARFRNPGQAERKPDQAPDAAWPEHGRSHPQEERPMQVSIQQLPATRVAYMRHIGPYGPDVARFWSETFLPWRAAQGLEQAACFGIGHDDPSVARPDKCRYDACVAVPADFKAAAAVSLAELPGGRYAVARFEGRGSDISRAWTELLRDWLPASGLQIDGRPCFEHYPPGARHDPATGVFECEICIPVR</sequence>
<dbReference type="InterPro" id="IPR009057">
    <property type="entry name" value="Homeodomain-like_sf"/>
</dbReference>
<feature type="region of interest" description="Disordered" evidence="4">
    <location>
        <begin position="132"/>
        <end position="164"/>
    </location>
</feature>
<reference evidence="6" key="1">
    <citation type="submission" date="2023-01" db="EMBL/GenBank/DDBJ databases">
        <title>Whole genome sequence of Paucibacter sp. S2-9 isolated from pond sediment.</title>
        <authorList>
            <person name="Jung J.Y."/>
        </authorList>
    </citation>
    <scope>NUCLEOTIDE SEQUENCE</scope>
    <source>
        <strain evidence="6">S2-9</strain>
    </source>
</reference>
<dbReference type="PROSITE" id="PS01124">
    <property type="entry name" value="HTH_ARAC_FAMILY_2"/>
    <property type="match status" value="1"/>
</dbReference>
<keyword evidence="1" id="KW-0805">Transcription regulation</keyword>
<dbReference type="AlphaFoldDB" id="A0AA95NDG0"/>
<evidence type="ECO:0000256" key="1">
    <source>
        <dbReference type="ARBA" id="ARBA00023015"/>
    </source>
</evidence>
<dbReference type="InterPro" id="IPR029442">
    <property type="entry name" value="GyrI-like"/>
</dbReference>
<dbReference type="Pfam" id="PF06445">
    <property type="entry name" value="GyrI-like"/>
    <property type="match status" value="1"/>
</dbReference>